<sequence>MGLPSLAWIASSDHSIDESVQALVYLPNTGQTFDRPMVVAIVDGGGWDSNRTSIGNVEMLSGTAVDNSQFLERFAFVRNIPGAYSRIELTLLNNFLVIQVYR</sequence>
<evidence type="ECO:0000313" key="1">
    <source>
        <dbReference type="EMBL" id="KAF5856201.1"/>
    </source>
</evidence>
<organism evidence="1 2">
    <name type="scientific">Petromyces alliaceus</name>
    <name type="common">Aspergillus alliaceus</name>
    <dbReference type="NCBI Taxonomy" id="209559"/>
    <lineage>
        <taxon>Eukaryota</taxon>
        <taxon>Fungi</taxon>
        <taxon>Dikarya</taxon>
        <taxon>Ascomycota</taxon>
        <taxon>Pezizomycotina</taxon>
        <taxon>Eurotiomycetes</taxon>
        <taxon>Eurotiomycetidae</taxon>
        <taxon>Eurotiales</taxon>
        <taxon>Aspergillaceae</taxon>
        <taxon>Aspergillus</taxon>
        <taxon>Aspergillus subgen. Circumdati</taxon>
    </lineage>
</organism>
<gene>
    <name evidence="1" type="ORF">ETB97_007702</name>
</gene>
<comment type="caution">
    <text evidence="1">The sequence shown here is derived from an EMBL/GenBank/DDBJ whole genome shotgun (WGS) entry which is preliminary data.</text>
</comment>
<dbReference type="AlphaFoldDB" id="A0A8H6E1L1"/>
<name>A0A8H6E1L1_PETAA</name>
<reference evidence="1 2" key="1">
    <citation type="submission" date="2019-04" db="EMBL/GenBank/DDBJ databases">
        <title>Aspergillus burnettii sp. nov., novel species from soil in southeast Queensland.</title>
        <authorList>
            <person name="Gilchrist C.L.M."/>
            <person name="Pitt J.I."/>
            <person name="Lange L."/>
            <person name="Lacey H.J."/>
            <person name="Vuong D."/>
            <person name="Midgley D.J."/>
            <person name="Greenfield P."/>
            <person name="Bradbury M."/>
            <person name="Lacey E."/>
            <person name="Busk P.K."/>
            <person name="Pilgaard B."/>
            <person name="Chooi Y.H."/>
            <person name="Piggott A.M."/>
        </authorList>
    </citation>
    <scope>NUCLEOTIDE SEQUENCE [LARGE SCALE GENOMIC DNA]</scope>
    <source>
        <strain evidence="1 2">FRR 5400</strain>
    </source>
</reference>
<accession>A0A8H6E1L1</accession>
<keyword evidence="2" id="KW-1185">Reference proteome</keyword>
<evidence type="ECO:0000313" key="2">
    <source>
        <dbReference type="Proteomes" id="UP000541154"/>
    </source>
</evidence>
<proteinExistence type="predicted"/>
<dbReference type="Proteomes" id="UP000541154">
    <property type="component" value="Unassembled WGS sequence"/>
</dbReference>
<protein>
    <submittedName>
        <fullName evidence="1">Uncharacterized protein</fullName>
    </submittedName>
</protein>
<dbReference type="EMBL" id="SPNV01000338">
    <property type="protein sequence ID" value="KAF5856201.1"/>
    <property type="molecule type" value="Genomic_DNA"/>
</dbReference>